<evidence type="ECO:0000313" key="1">
    <source>
        <dbReference type="EMBL" id="CDL84609.1"/>
    </source>
</evidence>
<dbReference type="EMBL" id="CBXF010000110">
    <property type="protein sequence ID" value="CDL84609.1"/>
    <property type="molecule type" value="Genomic_DNA"/>
</dbReference>
<accession>W1J1M4</accession>
<reference evidence="1" key="1">
    <citation type="submission" date="2013-11" db="EMBL/GenBank/DDBJ databases">
        <title>Draft genome sequence and annotation of the entomopathogenic bacteria, Xenorhabdus cabanillasi strain JM26 and Xenorhabdus szentirmai strain DSM 16338.</title>
        <authorList>
            <person name="Gualtieri M."/>
            <person name="Ogier J.C."/>
            <person name="Pages S."/>
            <person name="Givaudan A."/>
            <person name="Gaudriault S."/>
        </authorList>
    </citation>
    <scope>NUCLEOTIDE SEQUENCE [LARGE SCALE GENOMIC DNA]</scope>
    <source>
        <strain evidence="1">DSM 16338</strain>
    </source>
</reference>
<proteinExistence type="predicted"/>
<protein>
    <submittedName>
        <fullName evidence="1">Uncharacterized protein</fullName>
    </submittedName>
</protein>
<sequence length="82" mass="9216">MPFVSINIPTRIDSIQNSLKILAVMGSDSACRDLTNDFVLYININGEFVTKITFTLFCCSDCLGLFWHRLLIARGMGYCTES</sequence>
<name>W1J1M4_9GAMM</name>
<comment type="caution">
    <text evidence="1">The sequence shown here is derived from an EMBL/GenBank/DDBJ whole genome shotgun (WGS) entry which is preliminary data.</text>
</comment>
<organism evidence="1 2">
    <name type="scientific">Xenorhabdus szentirmaii DSM 16338</name>
    <dbReference type="NCBI Taxonomy" id="1427518"/>
    <lineage>
        <taxon>Bacteria</taxon>
        <taxon>Pseudomonadati</taxon>
        <taxon>Pseudomonadota</taxon>
        <taxon>Gammaproteobacteria</taxon>
        <taxon>Enterobacterales</taxon>
        <taxon>Morganellaceae</taxon>
        <taxon>Xenorhabdus</taxon>
    </lineage>
</organism>
<evidence type="ECO:0000313" key="2">
    <source>
        <dbReference type="Proteomes" id="UP000019202"/>
    </source>
</evidence>
<keyword evidence="2" id="KW-1185">Reference proteome</keyword>
<dbReference type="Proteomes" id="UP000019202">
    <property type="component" value="Unassembled WGS sequence"/>
</dbReference>
<gene>
    <name evidence="1" type="ORF">XSR1_50022</name>
</gene>
<dbReference type="AlphaFoldDB" id="W1J1M4"/>